<dbReference type="PROSITE" id="PS51318">
    <property type="entry name" value="TAT"/>
    <property type="match status" value="1"/>
</dbReference>
<dbReference type="KEGG" id="gfu:KM031_04755"/>
<dbReference type="Pfam" id="PF07394">
    <property type="entry name" value="DUF1501"/>
    <property type="match status" value="1"/>
</dbReference>
<evidence type="ECO:0000313" key="2">
    <source>
        <dbReference type="Proteomes" id="UP000679352"/>
    </source>
</evidence>
<dbReference type="Proteomes" id="UP000679352">
    <property type="component" value="Chromosome"/>
</dbReference>
<dbReference type="InterPro" id="IPR006311">
    <property type="entry name" value="TAT_signal"/>
</dbReference>
<proteinExistence type="predicted"/>
<sequence length="407" mass="43993">MTDLNRRLFLRGSAATLLGCSAAAHPLLTTVTLAAGAPALGENRLVVVILRGAMDGLDAVQPLGDPLFTRYRPTLGVQTGAQTLDGYFGLHPNLAALLPLWQKGELGFVHATSTPYRDKRSHFDGQDILEAGTGLDVPQAEVRDGWLNRMLQVVPGLTAETAYAVGREALPLLTGAATVRNWTPDLKLALTPQSRLLLEHIYHDDDLFRDAAQEAMELAAEMDLDRMSGETMQAGAAKAPKRLADLDKLAQFAAERLRGETRIAAFSLSGWDTHRAQRGSLGQSLTGLERLVLQLRSGLAGDWDRTLVLAMTEFGRTVAENGTRGTDHGTGGAMLLAGGALKGGRVMGRWPGLAEADLYDRRDLMPTTDVRHWAAWAMRGLYGLDRSVLENAVFPGLSMQDDPGLLR</sequence>
<reference evidence="1" key="1">
    <citation type="submission" date="2021-06" db="EMBL/GenBank/DDBJ databases">
        <title>Direct submission.</title>
        <authorList>
            <person name="Lee C.-S."/>
            <person name="Jin L."/>
        </authorList>
    </citation>
    <scope>NUCLEOTIDE SEQUENCE</scope>
    <source>
        <strain evidence="1">Con5</strain>
    </source>
</reference>
<accession>A0A975P892</accession>
<evidence type="ECO:0000313" key="1">
    <source>
        <dbReference type="EMBL" id="QWK91212.1"/>
    </source>
</evidence>
<gene>
    <name evidence="1" type="ORF">KM031_04755</name>
</gene>
<protein>
    <submittedName>
        <fullName evidence="1">DUF1501 domain-containing protein</fullName>
    </submittedName>
</protein>
<organism evidence="1 2">
    <name type="scientific">Gemmobacter fulvus</name>
    <dbReference type="NCBI Taxonomy" id="2840474"/>
    <lineage>
        <taxon>Bacteria</taxon>
        <taxon>Pseudomonadati</taxon>
        <taxon>Pseudomonadota</taxon>
        <taxon>Alphaproteobacteria</taxon>
        <taxon>Rhodobacterales</taxon>
        <taxon>Paracoccaceae</taxon>
        <taxon>Gemmobacter</taxon>
    </lineage>
</organism>
<dbReference type="PANTHER" id="PTHR43737:SF1">
    <property type="entry name" value="DUF1501 DOMAIN-CONTAINING PROTEIN"/>
    <property type="match status" value="1"/>
</dbReference>
<keyword evidence="2" id="KW-1185">Reference proteome</keyword>
<dbReference type="EMBL" id="CP076361">
    <property type="protein sequence ID" value="QWK91212.1"/>
    <property type="molecule type" value="Genomic_DNA"/>
</dbReference>
<dbReference type="PANTHER" id="PTHR43737">
    <property type="entry name" value="BLL7424 PROTEIN"/>
    <property type="match status" value="1"/>
</dbReference>
<dbReference type="AlphaFoldDB" id="A0A975P892"/>
<dbReference type="InterPro" id="IPR010869">
    <property type="entry name" value="DUF1501"/>
</dbReference>
<dbReference type="RefSeq" id="WP_215503404.1">
    <property type="nucleotide sequence ID" value="NZ_CP076361.1"/>
</dbReference>
<name>A0A975P892_9RHOB</name>